<evidence type="ECO:0000313" key="3">
    <source>
        <dbReference type="EMBL" id="MBD9359013.1"/>
    </source>
</evidence>
<evidence type="ECO:0000256" key="1">
    <source>
        <dbReference type="SAM" id="Phobius"/>
    </source>
</evidence>
<keyword evidence="4" id="KW-1185">Reference proteome</keyword>
<dbReference type="InterPro" id="IPR023346">
    <property type="entry name" value="Lysozyme-like_dom_sf"/>
</dbReference>
<protein>
    <submittedName>
        <fullName evidence="3">Transglycosylase SLT domain-containing protein</fullName>
    </submittedName>
</protein>
<dbReference type="RefSeq" id="WP_192391958.1">
    <property type="nucleotide sequence ID" value="NZ_CAJHIU010000001.1"/>
</dbReference>
<proteinExistence type="predicted"/>
<dbReference type="SUPFAM" id="SSF53955">
    <property type="entry name" value="Lysozyme-like"/>
    <property type="match status" value="1"/>
</dbReference>
<dbReference type="Proteomes" id="UP000641152">
    <property type="component" value="Unassembled WGS sequence"/>
</dbReference>
<keyword evidence="1" id="KW-0812">Transmembrane</keyword>
<gene>
    <name evidence="3" type="ORF">EBB_00295</name>
</gene>
<dbReference type="Gene3D" id="1.10.530.10">
    <property type="match status" value="1"/>
</dbReference>
<dbReference type="Pfam" id="PF01464">
    <property type="entry name" value="SLT"/>
    <property type="match status" value="1"/>
</dbReference>
<feature type="domain" description="Transglycosylase SLT" evidence="2">
    <location>
        <begin position="61"/>
        <end position="195"/>
    </location>
</feature>
<sequence>MHTIDLKSGFRRLCAAKQHCLYPLPILLSFMVCSASCLAHGNVSKQTRATSAARTLQNTLWWQIAKQHHLDPYILYAVALKESANDTDPTAVKPWPWALNKSGQSLMPASQREAHALLKQSIDEGNRLVDVGLMQINVRWHGHRVSAPAQLLDPITNVQIGAELLATAIGSAPHDLALGIGRYYSWNDEKAAKAYGQSVMAIADRVKQVI</sequence>
<accession>A0ABR9D7F4</accession>
<keyword evidence="1" id="KW-0472">Membrane</keyword>
<reference evidence="3 4" key="1">
    <citation type="submission" date="2020-09" db="EMBL/GenBank/DDBJ databases">
        <title>Methylomonas albis sp. nov. and Methylomonas fluvii sp. nov.: Two cold-adapted methanotrophs from the River Elbe and an amended description of Methylovulum psychrotolerans strain Eb1.</title>
        <authorList>
            <person name="Bussmann I.K."/>
            <person name="Klings K.-W."/>
            <person name="Warnstedt J."/>
            <person name="Hoppert M."/>
            <person name="Saborowski A."/>
            <person name="Horn F."/>
            <person name="Liebner S."/>
        </authorList>
    </citation>
    <scope>NUCLEOTIDE SEQUENCE [LARGE SCALE GENOMIC DNA]</scope>
    <source>
        <strain evidence="3 4">EbB</strain>
    </source>
</reference>
<evidence type="ECO:0000313" key="4">
    <source>
        <dbReference type="Proteomes" id="UP000641152"/>
    </source>
</evidence>
<dbReference type="InterPro" id="IPR008258">
    <property type="entry name" value="Transglycosylase_SLT_dom_1"/>
</dbReference>
<organism evidence="3 4">
    <name type="scientific">Methylomonas fluvii</name>
    <dbReference type="NCBI Taxonomy" id="1854564"/>
    <lineage>
        <taxon>Bacteria</taxon>
        <taxon>Pseudomonadati</taxon>
        <taxon>Pseudomonadota</taxon>
        <taxon>Gammaproteobacteria</taxon>
        <taxon>Methylococcales</taxon>
        <taxon>Methylococcaceae</taxon>
        <taxon>Methylomonas</taxon>
    </lineage>
</organism>
<evidence type="ECO:0000259" key="2">
    <source>
        <dbReference type="Pfam" id="PF01464"/>
    </source>
</evidence>
<name>A0ABR9D7F4_9GAMM</name>
<feature type="transmembrane region" description="Helical" evidence="1">
    <location>
        <begin position="21"/>
        <end position="41"/>
    </location>
</feature>
<keyword evidence="1" id="KW-1133">Transmembrane helix</keyword>
<comment type="caution">
    <text evidence="3">The sequence shown here is derived from an EMBL/GenBank/DDBJ whole genome shotgun (WGS) entry which is preliminary data.</text>
</comment>
<dbReference type="EMBL" id="JACXST010000001">
    <property type="protein sequence ID" value="MBD9359013.1"/>
    <property type="molecule type" value="Genomic_DNA"/>
</dbReference>